<dbReference type="EMBL" id="JAUOEK010000101">
    <property type="protein sequence ID" value="MDO5969976.1"/>
    <property type="molecule type" value="Genomic_DNA"/>
</dbReference>
<name>A0ABT8WA56_9FLAO</name>
<gene>
    <name evidence="2" type="ORF">Q4Q35_09150</name>
</gene>
<feature type="chain" id="PRO_5045094663" evidence="1">
    <location>
        <begin position="21"/>
        <end position="103"/>
    </location>
</feature>
<evidence type="ECO:0000313" key="3">
    <source>
        <dbReference type="Proteomes" id="UP001176883"/>
    </source>
</evidence>
<organism evidence="2 3">
    <name type="scientific">Flavivirga aquimarina</name>
    <dbReference type="NCBI Taxonomy" id="2027862"/>
    <lineage>
        <taxon>Bacteria</taxon>
        <taxon>Pseudomonadati</taxon>
        <taxon>Bacteroidota</taxon>
        <taxon>Flavobacteriia</taxon>
        <taxon>Flavobacteriales</taxon>
        <taxon>Flavobacteriaceae</taxon>
        <taxon>Flavivirga</taxon>
    </lineage>
</organism>
<dbReference type="RefSeq" id="WP_303277669.1">
    <property type="nucleotide sequence ID" value="NZ_JAUOEK010000101.1"/>
</dbReference>
<sequence length="103" mass="11639">MKTNFYILLILLLSFSYGDAQSKTEVIENEANKVVLNSVNDDVTVATDNLVETVKESDTLLIGADELRASIARTSDIRNYLNHVRNVENIKLLFPKINKRIKS</sequence>
<proteinExistence type="predicted"/>
<keyword evidence="3" id="KW-1185">Reference proteome</keyword>
<reference evidence="2" key="1">
    <citation type="submission" date="2023-07" db="EMBL/GenBank/DDBJ databases">
        <title>Two novel species in the genus Flavivirga.</title>
        <authorList>
            <person name="Kwon K."/>
        </authorList>
    </citation>
    <scope>NUCLEOTIDE SEQUENCE</scope>
    <source>
        <strain evidence="2">KCTC 52353</strain>
    </source>
</reference>
<evidence type="ECO:0000313" key="2">
    <source>
        <dbReference type="EMBL" id="MDO5969976.1"/>
    </source>
</evidence>
<dbReference type="Proteomes" id="UP001176883">
    <property type="component" value="Unassembled WGS sequence"/>
</dbReference>
<feature type="signal peptide" evidence="1">
    <location>
        <begin position="1"/>
        <end position="20"/>
    </location>
</feature>
<accession>A0ABT8WA56</accession>
<comment type="caution">
    <text evidence="2">The sequence shown here is derived from an EMBL/GenBank/DDBJ whole genome shotgun (WGS) entry which is preliminary data.</text>
</comment>
<protein>
    <submittedName>
        <fullName evidence="2">Uncharacterized protein</fullName>
    </submittedName>
</protein>
<evidence type="ECO:0000256" key="1">
    <source>
        <dbReference type="SAM" id="SignalP"/>
    </source>
</evidence>
<keyword evidence="1" id="KW-0732">Signal</keyword>